<dbReference type="Pfam" id="PF01717">
    <property type="entry name" value="Meth_synt_2"/>
    <property type="match status" value="1"/>
</dbReference>
<dbReference type="SUPFAM" id="SSF51726">
    <property type="entry name" value="UROD/MetE-like"/>
    <property type="match status" value="1"/>
</dbReference>
<dbReference type="OrthoDB" id="7772923at2759"/>
<dbReference type="GO" id="GO:0009086">
    <property type="term" value="P:methionine biosynthetic process"/>
    <property type="evidence" value="ECO:0007669"/>
    <property type="project" value="InterPro"/>
</dbReference>
<dbReference type="HOGENOM" id="CLU_058877_0_0_1"/>
<dbReference type="CDD" id="cd03311">
    <property type="entry name" value="CIMS_C_terminal_like"/>
    <property type="match status" value="1"/>
</dbReference>
<name>A0A010QYH1_9PEZI</name>
<keyword evidence="3" id="KW-1185">Reference proteome</keyword>
<reference evidence="2 3" key="1">
    <citation type="submission" date="2014-02" db="EMBL/GenBank/DDBJ databases">
        <title>The genome sequence of Colletotrichum fioriniae PJ7.</title>
        <authorList>
            <person name="Baroncelli R."/>
            <person name="Thon M.R."/>
        </authorList>
    </citation>
    <scope>NUCLEOTIDE SEQUENCE [LARGE SCALE GENOMIC DNA]</scope>
    <source>
        <strain evidence="2 3">PJ7</strain>
    </source>
</reference>
<dbReference type="Proteomes" id="UP000020467">
    <property type="component" value="Unassembled WGS sequence"/>
</dbReference>
<dbReference type="eggNOG" id="ENOG502SJYA">
    <property type="taxonomic scope" value="Eukaryota"/>
</dbReference>
<organism evidence="2 3">
    <name type="scientific">Colletotrichum fioriniae PJ7</name>
    <dbReference type="NCBI Taxonomy" id="1445577"/>
    <lineage>
        <taxon>Eukaryota</taxon>
        <taxon>Fungi</taxon>
        <taxon>Dikarya</taxon>
        <taxon>Ascomycota</taxon>
        <taxon>Pezizomycotina</taxon>
        <taxon>Sordariomycetes</taxon>
        <taxon>Hypocreomycetidae</taxon>
        <taxon>Glomerellales</taxon>
        <taxon>Glomerellaceae</taxon>
        <taxon>Colletotrichum</taxon>
        <taxon>Colletotrichum acutatum species complex</taxon>
    </lineage>
</organism>
<evidence type="ECO:0000313" key="2">
    <source>
        <dbReference type="EMBL" id="EXF81620.1"/>
    </source>
</evidence>
<dbReference type="InterPro" id="IPR038071">
    <property type="entry name" value="UROD/MetE-like_sf"/>
</dbReference>
<sequence length="398" mass="44732">MAPLFRADQIGSLIRPAFLLEERGSLGFYDGKLSEDQAAVTSASIKYAVQKQLKLEIRPITSGEYERTIFFSGLFENIEGMTVRDDLRIPQDFRPNLPTFIGLAKMGYNHFSAVPATGKIKFVDSAYLPAWEMIKKTVPQERWKDCKMSIPSISWQHMYLANGTAFAPGVYNSDKDYFLDLAAAFRSEIQALYDAGLRSIQVDDPNLTFFVIKGFREGLRGDGIDPEALLDLYIWAHNQVLRDLPPDLHMGIHLCRGNMPGQPSFAKGSYEKIAAKVFPRLNYHTFYLEFDDPRVSGHFDPLRFVPKGKNVVLGLVSTKVADLENKEALIKRVYEAAGVMAKAQRRNVSEVLADSLAVSPQCGFASFSINQGATTEDRMWEKLVLVRDVARSIWKDAV</sequence>
<accession>A0A010QYH1</accession>
<comment type="caution">
    <text evidence="2">The sequence shown here is derived from an EMBL/GenBank/DDBJ whole genome shotgun (WGS) entry which is preliminary data.</text>
</comment>
<dbReference type="AlphaFoldDB" id="A0A010QYH1"/>
<dbReference type="InterPro" id="IPR002629">
    <property type="entry name" value="Met_Synth_C/arc"/>
</dbReference>
<evidence type="ECO:0000313" key="3">
    <source>
        <dbReference type="Proteomes" id="UP000020467"/>
    </source>
</evidence>
<dbReference type="PANTHER" id="PTHR43844:SF2">
    <property type="entry name" value="SYNTHASE, VITAMIN-B12 INDEPENDENT, PUTATIVE (AFU_ORTHOLOGUE AFUA_3G12060)-RELATED"/>
    <property type="match status" value="1"/>
</dbReference>
<gene>
    <name evidence="2" type="ORF">CFIO01_03824</name>
</gene>
<dbReference type="Gene3D" id="3.20.20.210">
    <property type="match status" value="1"/>
</dbReference>
<proteinExistence type="predicted"/>
<dbReference type="GO" id="GO:0008270">
    <property type="term" value="F:zinc ion binding"/>
    <property type="evidence" value="ECO:0007669"/>
    <property type="project" value="InterPro"/>
</dbReference>
<dbReference type="EMBL" id="JARH01000363">
    <property type="protein sequence ID" value="EXF81620.1"/>
    <property type="molecule type" value="Genomic_DNA"/>
</dbReference>
<feature type="domain" description="Cobalamin-independent methionine synthase MetE C-terminal/archaeal" evidence="1">
    <location>
        <begin position="175"/>
        <end position="368"/>
    </location>
</feature>
<dbReference type="STRING" id="1445577.A0A010QYH1"/>
<protein>
    <recommendedName>
        <fullName evidence="1">Cobalamin-independent methionine synthase MetE C-terminal/archaeal domain-containing protein</fullName>
    </recommendedName>
</protein>
<dbReference type="GO" id="GO:0003871">
    <property type="term" value="F:5-methyltetrahydropteroyltriglutamate-homocysteine S-methyltransferase activity"/>
    <property type="evidence" value="ECO:0007669"/>
    <property type="project" value="InterPro"/>
</dbReference>
<dbReference type="KEGG" id="cfj:CFIO01_03824"/>
<evidence type="ECO:0000259" key="1">
    <source>
        <dbReference type="Pfam" id="PF01717"/>
    </source>
</evidence>
<dbReference type="PANTHER" id="PTHR43844">
    <property type="entry name" value="METHIONINE SYNTHASE"/>
    <property type="match status" value="1"/>
</dbReference>